<evidence type="ECO:0000313" key="7">
    <source>
        <dbReference type="EMBL" id="MCW3780641.1"/>
    </source>
</evidence>
<feature type="transmembrane region" description="Helical" evidence="5">
    <location>
        <begin position="334"/>
        <end position="355"/>
    </location>
</feature>
<reference evidence="7 8" key="1">
    <citation type="submission" date="2022-10" db="EMBL/GenBank/DDBJ databases">
        <title>Defluviimonas sp. CAU 1641 isolated from mud.</title>
        <authorList>
            <person name="Kim W."/>
        </authorList>
    </citation>
    <scope>NUCLEOTIDE SEQUENCE [LARGE SCALE GENOMIC DNA]</scope>
    <source>
        <strain evidence="7 8">CAU 1641</strain>
    </source>
</reference>
<dbReference type="Pfam" id="PF04932">
    <property type="entry name" value="Wzy_C"/>
    <property type="match status" value="1"/>
</dbReference>
<feature type="transmembrane region" description="Helical" evidence="5">
    <location>
        <begin position="188"/>
        <end position="204"/>
    </location>
</feature>
<sequence length="414" mass="45275">MTTILLAFGLVLYPSTQLRFGGLPLGPGELMLVAWLGIAALRQFLQPAITGNLALRRLSAFWFALLLAQSAGMIVGLVREPFHFYSGIIHDIFAYSLSCALACMFALELGDAERRRRAVWLVVGIGTVSMSMQLAGGYGLFPSLGTNTWYFERLIGWSVNANQFAFFALFLFLLASYLAETARAPREAVTALACGALAALGGILSRSDALVVALMAAGSVFLILKSITWLQNLEMAPTLRGSTVVLGLLSLPLAAASAVPFTSAALERVEDYSAEVYSDNGQGELRLNLWMEAWEKGLESGMIGYGPGPHLTTVKSWKRPPPNKFEAHNTSLDLFTQGGLVAFAAFIWICVSTLHSGWRARLPVLTALVMAWAVFSMFHFMVRHPIFWFGIVLCLLEAERTRSALRLRRSEAVQ</sequence>
<comment type="caution">
    <text evidence="7">The sequence shown here is derived from an EMBL/GenBank/DDBJ whole genome shotgun (WGS) entry which is preliminary data.</text>
</comment>
<keyword evidence="3 5" id="KW-1133">Transmembrane helix</keyword>
<dbReference type="InterPro" id="IPR051533">
    <property type="entry name" value="WaaL-like"/>
</dbReference>
<evidence type="ECO:0000259" key="6">
    <source>
        <dbReference type="Pfam" id="PF04932"/>
    </source>
</evidence>
<dbReference type="PANTHER" id="PTHR37422:SF13">
    <property type="entry name" value="LIPOPOLYSACCHARIDE BIOSYNTHESIS PROTEIN PA4999-RELATED"/>
    <property type="match status" value="1"/>
</dbReference>
<dbReference type="InterPro" id="IPR007016">
    <property type="entry name" value="O-antigen_ligase-rel_domated"/>
</dbReference>
<dbReference type="PANTHER" id="PTHR37422">
    <property type="entry name" value="TEICHURONIC ACID BIOSYNTHESIS PROTEIN TUAE"/>
    <property type="match status" value="1"/>
</dbReference>
<protein>
    <submittedName>
        <fullName evidence="7">O-antigen ligase family protein</fullName>
    </submittedName>
</protein>
<name>A0ABT3IYY2_9RHOB</name>
<feature type="transmembrane region" description="Helical" evidence="5">
    <location>
        <begin position="362"/>
        <end position="380"/>
    </location>
</feature>
<proteinExistence type="predicted"/>
<feature type="transmembrane region" description="Helical" evidence="5">
    <location>
        <begin position="242"/>
        <end position="261"/>
    </location>
</feature>
<organism evidence="7 8">
    <name type="scientific">Defluviimonas salinarum</name>
    <dbReference type="NCBI Taxonomy" id="2992147"/>
    <lineage>
        <taxon>Bacteria</taxon>
        <taxon>Pseudomonadati</taxon>
        <taxon>Pseudomonadota</taxon>
        <taxon>Alphaproteobacteria</taxon>
        <taxon>Rhodobacterales</taxon>
        <taxon>Paracoccaceae</taxon>
        <taxon>Albidovulum</taxon>
    </lineage>
</organism>
<evidence type="ECO:0000256" key="4">
    <source>
        <dbReference type="ARBA" id="ARBA00023136"/>
    </source>
</evidence>
<keyword evidence="7" id="KW-0436">Ligase</keyword>
<feature type="domain" description="O-antigen ligase-related" evidence="6">
    <location>
        <begin position="196"/>
        <end position="347"/>
    </location>
</feature>
<evidence type="ECO:0000256" key="5">
    <source>
        <dbReference type="SAM" id="Phobius"/>
    </source>
</evidence>
<dbReference type="EMBL" id="JAPDOG010000002">
    <property type="protein sequence ID" value="MCW3780641.1"/>
    <property type="molecule type" value="Genomic_DNA"/>
</dbReference>
<dbReference type="Proteomes" id="UP001207582">
    <property type="component" value="Unassembled WGS sequence"/>
</dbReference>
<feature type="transmembrane region" description="Helical" evidence="5">
    <location>
        <begin position="161"/>
        <end position="179"/>
    </location>
</feature>
<evidence type="ECO:0000256" key="3">
    <source>
        <dbReference type="ARBA" id="ARBA00022989"/>
    </source>
</evidence>
<feature type="transmembrane region" description="Helical" evidence="5">
    <location>
        <begin position="210"/>
        <end position="230"/>
    </location>
</feature>
<comment type="subcellular location">
    <subcellularLocation>
        <location evidence="1">Membrane</location>
        <topology evidence="1">Multi-pass membrane protein</topology>
    </subcellularLocation>
</comment>
<keyword evidence="2 5" id="KW-0812">Transmembrane</keyword>
<feature type="transmembrane region" description="Helical" evidence="5">
    <location>
        <begin position="119"/>
        <end position="141"/>
    </location>
</feature>
<dbReference type="RefSeq" id="WP_264771077.1">
    <property type="nucleotide sequence ID" value="NZ_JAPDOG010000002.1"/>
</dbReference>
<feature type="transmembrane region" description="Helical" evidence="5">
    <location>
        <begin position="84"/>
        <end position="107"/>
    </location>
</feature>
<gene>
    <name evidence="7" type="ORF">OM960_03470</name>
</gene>
<feature type="transmembrane region" description="Helical" evidence="5">
    <location>
        <begin position="61"/>
        <end position="78"/>
    </location>
</feature>
<keyword evidence="4 5" id="KW-0472">Membrane</keyword>
<evidence type="ECO:0000313" key="8">
    <source>
        <dbReference type="Proteomes" id="UP001207582"/>
    </source>
</evidence>
<keyword evidence="8" id="KW-1185">Reference proteome</keyword>
<dbReference type="GO" id="GO:0016874">
    <property type="term" value="F:ligase activity"/>
    <property type="evidence" value="ECO:0007669"/>
    <property type="project" value="UniProtKB-KW"/>
</dbReference>
<evidence type="ECO:0000256" key="2">
    <source>
        <dbReference type="ARBA" id="ARBA00022692"/>
    </source>
</evidence>
<accession>A0ABT3IYY2</accession>
<evidence type="ECO:0000256" key="1">
    <source>
        <dbReference type="ARBA" id="ARBA00004141"/>
    </source>
</evidence>